<keyword evidence="2" id="KW-0645">Protease</keyword>
<keyword evidence="1" id="KW-1133">Transmembrane helix</keyword>
<keyword evidence="2" id="KW-0378">Hydrolase</keyword>
<sequence length="192" mass="21302">MLDSLGPQLIFYLLLLMAFGGYFFVSLRNNFSKTLQQVSVWALLFLGLIGVYGLKDDIRQNLFPAQNVLSDGRIEVPRSPDGHYYLTASVNGVPVRFVVDTGASQIVLSQRDAERAGIETASLAYVGQANTANGTVAIAPVRLSTVDLGPIHDRDLRAVVNRGEMDLSLMGMTYLTRFARVEFDRDRMILER</sequence>
<dbReference type="CDD" id="cd05483">
    <property type="entry name" value="retropepsin_like_bacteria"/>
    <property type="match status" value="1"/>
</dbReference>
<comment type="caution">
    <text evidence="2">The sequence shown here is derived from an EMBL/GenBank/DDBJ whole genome shotgun (WGS) entry which is preliminary data.</text>
</comment>
<reference evidence="2 3" key="1">
    <citation type="submission" date="2019-01" db="EMBL/GenBank/DDBJ databases">
        <title>Sinorhodobacter populi sp. nov. isolated from the symptomatic bark tissue of Populus euramericana canker.</title>
        <authorList>
            <person name="Xu G."/>
        </authorList>
    </citation>
    <scope>NUCLEOTIDE SEQUENCE [LARGE SCALE GENOMIC DNA]</scope>
    <source>
        <strain evidence="2 3">SK2B-1</strain>
    </source>
</reference>
<dbReference type="EC" id="3.4.23.-" evidence="2"/>
<dbReference type="RefSeq" id="WP_128208786.1">
    <property type="nucleotide sequence ID" value="NZ_JBHRSO010000041.1"/>
</dbReference>
<dbReference type="Pfam" id="PF13975">
    <property type="entry name" value="gag-asp_proteas"/>
    <property type="match status" value="1"/>
</dbReference>
<dbReference type="GO" id="GO:0006508">
    <property type="term" value="P:proteolysis"/>
    <property type="evidence" value="ECO:0007669"/>
    <property type="project" value="UniProtKB-KW"/>
</dbReference>
<keyword evidence="1" id="KW-0812">Transmembrane</keyword>
<name>A0A443JJQ3_9RHOB</name>
<dbReference type="Proteomes" id="UP000284476">
    <property type="component" value="Unassembled WGS sequence"/>
</dbReference>
<evidence type="ECO:0000313" key="3">
    <source>
        <dbReference type="Proteomes" id="UP000284476"/>
    </source>
</evidence>
<dbReference type="GO" id="GO:0008233">
    <property type="term" value="F:peptidase activity"/>
    <property type="evidence" value="ECO:0007669"/>
    <property type="project" value="UniProtKB-KW"/>
</dbReference>
<dbReference type="NCBIfam" id="TIGR02281">
    <property type="entry name" value="clan_AA_DTGA"/>
    <property type="match status" value="1"/>
</dbReference>
<dbReference type="InterPro" id="IPR034122">
    <property type="entry name" value="Retropepsin-like_bacterial"/>
</dbReference>
<dbReference type="AlphaFoldDB" id="A0A443JJQ3"/>
<dbReference type="InterPro" id="IPR021109">
    <property type="entry name" value="Peptidase_aspartic_dom_sf"/>
</dbReference>
<evidence type="ECO:0000313" key="2">
    <source>
        <dbReference type="EMBL" id="RWR20734.1"/>
    </source>
</evidence>
<accession>A0A443JJQ3</accession>
<keyword evidence="1" id="KW-0472">Membrane</keyword>
<gene>
    <name evidence="2" type="ORF">D2T30_10170</name>
</gene>
<dbReference type="EMBL" id="SAUZ01000011">
    <property type="protein sequence ID" value="RWR20734.1"/>
    <property type="molecule type" value="Genomic_DNA"/>
</dbReference>
<protein>
    <submittedName>
        <fullName evidence="2">TIGR02281 family clan AA aspartic protease</fullName>
        <ecNumber evidence="2">3.4.23.-</ecNumber>
    </submittedName>
</protein>
<feature type="transmembrane region" description="Helical" evidence="1">
    <location>
        <begin position="6"/>
        <end position="25"/>
    </location>
</feature>
<dbReference type="Gene3D" id="2.40.70.10">
    <property type="entry name" value="Acid Proteases"/>
    <property type="match status" value="1"/>
</dbReference>
<proteinExistence type="predicted"/>
<dbReference type="SUPFAM" id="SSF50630">
    <property type="entry name" value="Acid proteases"/>
    <property type="match status" value="1"/>
</dbReference>
<feature type="transmembrane region" description="Helical" evidence="1">
    <location>
        <begin position="37"/>
        <end position="54"/>
    </location>
</feature>
<evidence type="ECO:0000256" key="1">
    <source>
        <dbReference type="SAM" id="Phobius"/>
    </source>
</evidence>
<dbReference type="InterPro" id="IPR011969">
    <property type="entry name" value="Clan_AA_Asp_peptidase_C"/>
</dbReference>
<organism evidence="2 3">
    <name type="scientific">Paenirhodobacter populi</name>
    <dbReference type="NCBI Taxonomy" id="2306993"/>
    <lineage>
        <taxon>Bacteria</taxon>
        <taxon>Pseudomonadati</taxon>
        <taxon>Pseudomonadota</taxon>
        <taxon>Alphaproteobacteria</taxon>
        <taxon>Rhodobacterales</taxon>
        <taxon>Rhodobacter group</taxon>
        <taxon>Paenirhodobacter</taxon>
    </lineage>
</organism>